<dbReference type="Proteomes" id="UP000054558">
    <property type="component" value="Unassembled WGS sequence"/>
</dbReference>
<feature type="compositionally biased region" description="Low complexity" evidence="1">
    <location>
        <begin position="117"/>
        <end position="129"/>
    </location>
</feature>
<dbReference type="AlphaFoldDB" id="A0A1Y1HLK7"/>
<sequence length="194" mass="20467">MASGDGGKIIPPSKRPDGTLRKEIRVRAGYVPPDEVQRYESKGTQFKKGVGVPGLEFVDDGLSKPKGKSAARNERRKQKKEESASSTSAPAESLETRVAGLSVAEAGPTGGKGEGGASAAPAPSAGASNAEDERGALEKKLRALKKKIRQAEAIEESLKAGGAATDEQKEKVSKLPLWRNEENMLEKQISQTAS</sequence>
<dbReference type="Pfam" id="PF09282">
    <property type="entry name" value="Mago-bind"/>
    <property type="match status" value="1"/>
</dbReference>
<feature type="compositionally biased region" description="Basic and acidic residues" evidence="1">
    <location>
        <begin position="14"/>
        <end position="26"/>
    </location>
</feature>
<keyword evidence="4" id="KW-1185">Reference proteome</keyword>
<dbReference type="PANTHER" id="PTHR22959:SF0">
    <property type="entry name" value="PARTNER OF Y14 AND MAGO"/>
    <property type="match status" value="1"/>
</dbReference>
<evidence type="ECO:0000256" key="1">
    <source>
        <dbReference type="SAM" id="MobiDB-lite"/>
    </source>
</evidence>
<evidence type="ECO:0000313" key="4">
    <source>
        <dbReference type="Proteomes" id="UP000054558"/>
    </source>
</evidence>
<name>A0A1Y1HLK7_KLENI</name>
<evidence type="ECO:0000259" key="2">
    <source>
        <dbReference type="SMART" id="SM01273"/>
    </source>
</evidence>
<dbReference type="InterPro" id="IPR039333">
    <property type="entry name" value="PYM1"/>
</dbReference>
<feature type="domain" description="WIBG Mago-binding" evidence="2">
    <location>
        <begin position="6"/>
        <end position="32"/>
    </location>
</feature>
<organism evidence="3 4">
    <name type="scientific">Klebsormidium nitens</name>
    <name type="common">Green alga</name>
    <name type="synonym">Ulothrix nitens</name>
    <dbReference type="NCBI Taxonomy" id="105231"/>
    <lineage>
        <taxon>Eukaryota</taxon>
        <taxon>Viridiplantae</taxon>
        <taxon>Streptophyta</taxon>
        <taxon>Klebsormidiophyceae</taxon>
        <taxon>Klebsormidiales</taxon>
        <taxon>Klebsormidiaceae</taxon>
        <taxon>Klebsormidium</taxon>
    </lineage>
</organism>
<dbReference type="OrthoDB" id="21625at2759"/>
<dbReference type="PANTHER" id="PTHR22959">
    <property type="entry name" value="PYM PROTEIN"/>
    <property type="match status" value="1"/>
</dbReference>
<proteinExistence type="predicted"/>
<dbReference type="OMA" id="IPGCADS"/>
<dbReference type="SMART" id="SM01273">
    <property type="entry name" value="Mago-bind"/>
    <property type="match status" value="1"/>
</dbReference>
<protein>
    <submittedName>
        <fullName evidence="3">Pym super family protein</fullName>
    </submittedName>
</protein>
<dbReference type="InterPro" id="IPR015362">
    <property type="entry name" value="WIBG_mago-bd"/>
</dbReference>
<reference evidence="3 4" key="1">
    <citation type="journal article" date="2014" name="Nat. Commun.">
        <title>Klebsormidium flaccidum genome reveals primary factors for plant terrestrial adaptation.</title>
        <authorList>
            <person name="Hori K."/>
            <person name="Maruyama F."/>
            <person name="Fujisawa T."/>
            <person name="Togashi T."/>
            <person name="Yamamoto N."/>
            <person name="Seo M."/>
            <person name="Sato S."/>
            <person name="Yamada T."/>
            <person name="Mori H."/>
            <person name="Tajima N."/>
            <person name="Moriyama T."/>
            <person name="Ikeuchi M."/>
            <person name="Watanabe M."/>
            <person name="Wada H."/>
            <person name="Kobayashi K."/>
            <person name="Saito M."/>
            <person name="Masuda T."/>
            <person name="Sasaki-Sekimoto Y."/>
            <person name="Mashiguchi K."/>
            <person name="Awai K."/>
            <person name="Shimojima M."/>
            <person name="Masuda S."/>
            <person name="Iwai M."/>
            <person name="Nobusawa T."/>
            <person name="Narise T."/>
            <person name="Kondo S."/>
            <person name="Saito H."/>
            <person name="Sato R."/>
            <person name="Murakawa M."/>
            <person name="Ihara Y."/>
            <person name="Oshima-Yamada Y."/>
            <person name="Ohtaka K."/>
            <person name="Satoh M."/>
            <person name="Sonobe K."/>
            <person name="Ishii M."/>
            <person name="Ohtani R."/>
            <person name="Kanamori-Sato M."/>
            <person name="Honoki R."/>
            <person name="Miyazaki D."/>
            <person name="Mochizuki H."/>
            <person name="Umetsu J."/>
            <person name="Higashi K."/>
            <person name="Shibata D."/>
            <person name="Kamiya Y."/>
            <person name="Sato N."/>
            <person name="Nakamura Y."/>
            <person name="Tabata S."/>
            <person name="Ida S."/>
            <person name="Kurokawa K."/>
            <person name="Ohta H."/>
        </authorList>
    </citation>
    <scope>NUCLEOTIDE SEQUENCE [LARGE SCALE GENOMIC DNA]</scope>
    <source>
        <strain evidence="3 4">NIES-2285</strain>
    </source>
</reference>
<feature type="compositionally biased region" description="Basic residues" evidence="1">
    <location>
        <begin position="65"/>
        <end position="78"/>
    </location>
</feature>
<accession>A0A1Y1HLK7</accession>
<feature type="region of interest" description="Disordered" evidence="1">
    <location>
        <begin position="1"/>
        <end position="138"/>
    </location>
</feature>
<dbReference type="EMBL" id="DF236963">
    <property type="protein sequence ID" value="GAQ78542.1"/>
    <property type="molecule type" value="Genomic_DNA"/>
</dbReference>
<dbReference type="SUPFAM" id="SSF101931">
    <property type="entry name" value="Pym (Within the bgcn gene intron protein, WIBG), N-terminal domain"/>
    <property type="match status" value="1"/>
</dbReference>
<dbReference type="GO" id="GO:0003723">
    <property type="term" value="F:RNA binding"/>
    <property type="evidence" value="ECO:0000318"/>
    <property type="project" value="GO_Central"/>
</dbReference>
<dbReference type="InterPro" id="IPR036348">
    <property type="entry name" value="WIBG_N_sf"/>
</dbReference>
<feature type="compositionally biased region" description="Low complexity" evidence="1">
    <location>
        <begin position="84"/>
        <end position="93"/>
    </location>
</feature>
<dbReference type="STRING" id="105231.A0A1Y1HLK7"/>
<dbReference type="GO" id="GO:0005737">
    <property type="term" value="C:cytoplasm"/>
    <property type="evidence" value="ECO:0000318"/>
    <property type="project" value="GO_Central"/>
</dbReference>
<dbReference type="GO" id="GO:0035145">
    <property type="term" value="C:exon-exon junction complex"/>
    <property type="evidence" value="ECO:0000318"/>
    <property type="project" value="GO_Central"/>
</dbReference>
<dbReference type="GO" id="GO:1903259">
    <property type="term" value="P:exon-exon junction complex disassembly"/>
    <property type="evidence" value="ECO:0000318"/>
    <property type="project" value="GO_Central"/>
</dbReference>
<evidence type="ECO:0000313" key="3">
    <source>
        <dbReference type="EMBL" id="GAQ78542.1"/>
    </source>
</evidence>
<gene>
    <name evidence="3" type="ORF">KFL_000140630</name>
</gene>